<proteinExistence type="predicted"/>
<dbReference type="Pfam" id="PF20722">
    <property type="entry name" value="DUF6830"/>
    <property type="match status" value="1"/>
</dbReference>
<dbReference type="InterPro" id="IPR041078">
    <property type="entry name" value="Plavaka"/>
</dbReference>
<evidence type="ECO:0000313" key="2">
    <source>
        <dbReference type="EMBL" id="KIK78447.1"/>
    </source>
</evidence>
<dbReference type="InterPro" id="IPR049233">
    <property type="entry name" value="DUF6830"/>
</dbReference>
<evidence type="ECO:0000313" key="3">
    <source>
        <dbReference type="Proteomes" id="UP000054538"/>
    </source>
</evidence>
<gene>
    <name evidence="2" type="ORF">PAXRUDRAFT_325404</name>
</gene>
<dbReference type="EMBL" id="KN826586">
    <property type="protein sequence ID" value="KIK78447.1"/>
    <property type="molecule type" value="Genomic_DNA"/>
</dbReference>
<name>A0A0D0C5S1_9AGAM</name>
<dbReference type="Proteomes" id="UP000054538">
    <property type="component" value="Unassembled WGS sequence"/>
</dbReference>
<accession>A0A0D0C5S1</accession>
<reference evidence="2 3" key="1">
    <citation type="submission" date="2014-04" db="EMBL/GenBank/DDBJ databases">
        <authorList>
            <consortium name="DOE Joint Genome Institute"/>
            <person name="Kuo A."/>
            <person name="Kohler A."/>
            <person name="Jargeat P."/>
            <person name="Nagy L.G."/>
            <person name="Floudas D."/>
            <person name="Copeland A."/>
            <person name="Barry K.W."/>
            <person name="Cichocki N."/>
            <person name="Veneault-Fourrey C."/>
            <person name="LaButti K."/>
            <person name="Lindquist E.A."/>
            <person name="Lipzen A."/>
            <person name="Lundell T."/>
            <person name="Morin E."/>
            <person name="Murat C."/>
            <person name="Sun H."/>
            <person name="Tunlid A."/>
            <person name="Henrissat B."/>
            <person name="Grigoriev I.V."/>
            <person name="Hibbett D.S."/>
            <person name="Martin F."/>
            <person name="Nordberg H.P."/>
            <person name="Cantor M.N."/>
            <person name="Hua S.X."/>
        </authorList>
    </citation>
    <scope>NUCLEOTIDE SEQUENCE [LARGE SCALE GENOMIC DNA]</scope>
    <source>
        <strain evidence="2 3">Ve08.2h10</strain>
    </source>
</reference>
<dbReference type="InParanoid" id="A0A0D0C5S1"/>
<dbReference type="AlphaFoldDB" id="A0A0D0C5S1"/>
<dbReference type="STRING" id="930991.A0A0D0C5S1"/>
<organism evidence="2 3">
    <name type="scientific">Paxillus rubicundulus Ve08.2h10</name>
    <dbReference type="NCBI Taxonomy" id="930991"/>
    <lineage>
        <taxon>Eukaryota</taxon>
        <taxon>Fungi</taxon>
        <taxon>Dikarya</taxon>
        <taxon>Basidiomycota</taxon>
        <taxon>Agaricomycotina</taxon>
        <taxon>Agaricomycetes</taxon>
        <taxon>Agaricomycetidae</taxon>
        <taxon>Boletales</taxon>
        <taxon>Paxilineae</taxon>
        <taxon>Paxillaceae</taxon>
        <taxon>Paxillus</taxon>
    </lineage>
</organism>
<dbReference type="OrthoDB" id="2607374at2759"/>
<feature type="domain" description="DUF6830" evidence="1">
    <location>
        <begin position="449"/>
        <end position="562"/>
    </location>
</feature>
<reference evidence="3" key="2">
    <citation type="submission" date="2015-01" db="EMBL/GenBank/DDBJ databases">
        <title>Evolutionary Origins and Diversification of the Mycorrhizal Mutualists.</title>
        <authorList>
            <consortium name="DOE Joint Genome Institute"/>
            <consortium name="Mycorrhizal Genomics Consortium"/>
            <person name="Kohler A."/>
            <person name="Kuo A."/>
            <person name="Nagy L.G."/>
            <person name="Floudas D."/>
            <person name="Copeland A."/>
            <person name="Barry K.W."/>
            <person name="Cichocki N."/>
            <person name="Veneault-Fourrey C."/>
            <person name="LaButti K."/>
            <person name="Lindquist E.A."/>
            <person name="Lipzen A."/>
            <person name="Lundell T."/>
            <person name="Morin E."/>
            <person name="Murat C."/>
            <person name="Riley R."/>
            <person name="Ohm R."/>
            <person name="Sun H."/>
            <person name="Tunlid A."/>
            <person name="Henrissat B."/>
            <person name="Grigoriev I.V."/>
            <person name="Hibbett D.S."/>
            <person name="Martin F."/>
        </authorList>
    </citation>
    <scope>NUCLEOTIDE SEQUENCE [LARGE SCALE GENOMIC DNA]</scope>
    <source>
        <strain evidence="3">Ve08.2h10</strain>
    </source>
</reference>
<sequence length="705" mass="81068">MYHDMHTGKWWWQTQKELEREKPGATIIPIILSSDKTQITMFRNKSAYPIYMTIGNIPKDIRRKPSHHAHILLAYLPTTRLDHISNQAARRRTIVNLFHACMSHILKPIHVPGRQGMAISSGDGVVRRGHPILACYVGDYPEQVLVSGTKTGDCHKCDIDHNTLGSKDSPFHLRDLGEILEALALADIDPVGFAKRCSELKMKAVQHPFWEGLPFTNIFHALTPDVLHQLYQGLVKHMIAWIKDAFGTAEIDARCRRLPPNHNMRVFSKGISSLARVSGTEHNQICRFLLGIIIDIRLPNNASSARLVRALRGLLDFLYLTQYPCHTDETLTLLDDALQRFHDNKSIFIDLGIRTQFNLPKLHAYRHYLHMIQQFGTTDNYNTEYTERLHIDLTKDAYRATNHKDEYSQMTLWLERREKMIWHSNYIRWRTSGTDPPQQSPLSMEYLREFKMTKHPSAKAVPLDHIIHDYGATHFRAALARYVVMLSQPDARTRQQVERAAAHIYLPFTSVSVFYKIKFNVVCTDGSKDNATVDSVHVRPECKDQRGKNIPGRFDTVLVNTGDGGDRGVAGESKLIFCSIFSMQYPIGYRVAQVRVVFTIPEQSHDQLVPPRVNIIPQHLAYVEWFTPFATPELHHGMYKISRCFEHGERLASIIPVKNIRRSVHLIPKFGRLVSREWTSSTVLEECNDFFVNPFTDRHAYLTIF</sequence>
<evidence type="ECO:0000259" key="1">
    <source>
        <dbReference type="Pfam" id="PF20722"/>
    </source>
</evidence>
<dbReference type="HOGENOM" id="CLU_006344_4_3_1"/>
<keyword evidence="3" id="KW-1185">Reference proteome</keyword>
<protein>
    <recommendedName>
        <fullName evidence="1">DUF6830 domain-containing protein</fullName>
    </recommendedName>
</protein>
<dbReference type="Pfam" id="PF18759">
    <property type="entry name" value="Plavaka"/>
    <property type="match status" value="1"/>
</dbReference>